<keyword evidence="2" id="KW-1185">Reference proteome</keyword>
<evidence type="ECO:0000313" key="2">
    <source>
        <dbReference type="Proteomes" id="UP000008637"/>
    </source>
</evidence>
<proteinExistence type="predicted"/>
<name>E8ZKK3_MYCHL</name>
<protein>
    <submittedName>
        <fullName evidence="1">Uncharacterized protein</fullName>
    </submittedName>
</protein>
<sequence>MPSPANLAGLGAVGALSAAGGMGALYFGTKETIYDYVHHRVLGDSDEFDDSWQQKFGAMKNKTGEFEHIKNKEDLRGWCRRSYLRTYRSLLQPSNDSFLAKVEENCIQPLAEKIGESLSKEDADHKTNYKKLKDYSGELPRALKKIKESLKDEPQDNDLKDFKAWCNSTSKKPYKGKDDSTFQLMETFCKK</sequence>
<organism evidence="1 2">
    <name type="scientific">Mycoplasma haemofelis (strain Langford 1)</name>
    <name type="common">Haemobartonella felis</name>
    <dbReference type="NCBI Taxonomy" id="941640"/>
    <lineage>
        <taxon>Bacteria</taxon>
        <taxon>Bacillati</taxon>
        <taxon>Mycoplasmatota</taxon>
        <taxon>Mollicutes</taxon>
        <taxon>Mycoplasmataceae</taxon>
        <taxon>Mycoplasma</taxon>
    </lineage>
</organism>
<dbReference type="AlphaFoldDB" id="E8ZKK3"/>
<accession>E8ZKK3</accession>
<reference evidence="1 2" key="1">
    <citation type="journal article" date="2011" name="J. Bacteriol.">
        <title>Complete genome sequence of Mycoplasma haemofelis, a hemotropic mycoplasma.</title>
        <authorList>
            <person name="Barker E.N."/>
            <person name="Helps C.R."/>
            <person name="Peters I.R."/>
            <person name="Darby A.C."/>
            <person name="Radford A.D."/>
            <person name="Tasker S."/>
        </authorList>
    </citation>
    <scope>NUCLEOTIDE SEQUENCE [LARGE SCALE GENOMIC DNA]</scope>
    <source>
        <strain evidence="1 2">Langford 1</strain>
    </source>
</reference>
<dbReference type="Proteomes" id="UP000008637">
    <property type="component" value="Chromosome"/>
</dbReference>
<dbReference type="OrthoDB" id="9833453at2"/>
<dbReference type="EMBL" id="FR773153">
    <property type="protein sequence ID" value="CBY92169.1"/>
    <property type="molecule type" value="Genomic_DNA"/>
</dbReference>
<gene>
    <name evidence="1" type="ordered locus">HF1_01610</name>
</gene>
<dbReference type="HOGENOM" id="CLU_087258_1_0_14"/>
<evidence type="ECO:0000313" key="1">
    <source>
        <dbReference type="EMBL" id="CBY92169.1"/>
    </source>
</evidence>
<dbReference type="KEGG" id="mha:HF1_01610"/>